<organism evidence="1 2">
    <name type="scientific">Chaenocephalus aceratus</name>
    <name type="common">Blackfin icefish</name>
    <name type="synonym">Chaenichthys aceratus</name>
    <dbReference type="NCBI Taxonomy" id="36190"/>
    <lineage>
        <taxon>Eukaryota</taxon>
        <taxon>Metazoa</taxon>
        <taxon>Chordata</taxon>
        <taxon>Craniata</taxon>
        <taxon>Vertebrata</taxon>
        <taxon>Euteleostomi</taxon>
        <taxon>Actinopterygii</taxon>
        <taxon>Neopterygii</taxon>
        <taxon>Teleostei</taxon>
        <taxon>Neoteleostei</taxon>
        <taxon>Acanthomorphata</taxon>
        <taxon>Eupercaria</taxon>
        <taxon>Perciformes</taxon>
        <taxon>Notothenioidei</taxon>
        <taxon>Channichthyidae</taxon>
        <taxon>Chaenocephalus</taxon>
    </lineage>
</organism>
<keyword evidence="2" id="KW-1185">Reference proteome</keyword>
<proteinExistence type="predicted"/>
<evidence type="ECO:0000313" key="2">
    <source>
        <dbReference type="Proteomes" id="UP001057452"/>
    </source>
</evidence>
<dbReference type="EMBL" id="CM043802">
    <property type="protein sequence ID" value="KAI4808796.1"/>
    <property type="molecule type" value="Genomic_DNA"/>
</dbReference>
<reference evidence="1" key="1">
    <citation type="submission" date="2022-05" db="EMBL/GenBank/DDBJ databases">
        <title>Chromosome-level genome of Chaenocephalus aceratus.</title>
        <authorList>
            <person name="Park H."/>
        </authorList>
    </citation>
    <scope>NUCLEOTIDE SEQUENCE</scope>
    <source>
        <strain evidence="1">KU_202001</strain>
    </source>
</reference>
<name>A0ACB9W6Q2_CHAAC</name>
<evidence type="ECO:0000313" key="1">
    <source>
        <dbReference type="EMBL" id="KAI4808796.1"/>
    </source>
</evidence>
<sequence>MVVGALLRLDLLVWFTWRCMAMSSAEDVRKGQNKHWLSLTPDELSPPSTPTPPSPTLITPSSSMPPRPGEGRRDRSSGSNPPS</sequence>
<dbReference type="Proteomes" id="UP001057452">
    <property type="component" value="Chromosome 18"/>
</dbReference>
<comment type="caution">
    <text evidence="1">The sequence shown here is derived from an EMBL/GenBank/DDBJ whole genome shotgun (WGS) entry which is preliminary data.</text>
</comment>
<accession>A0ACB9W6Q2</accession>
<protein>
    <submittedName>
        <fullName evidence="1">Uncharacterized protein</fullName>
    </submittedName>
</protein>
<gene>
    <name evidence="1" type="ORF">KUCAC02_000840</name>
</gene>